<dbReference type="STRING" id="1077974.GOEFS_063_00310"/>
<sequence>MTTYAVTGATGGLGGAAIDALLASGVEATDIVAVVRDSAKAASLADRGVQVRQADYSDVRALTTALSGVDKLLFVSGSEVGQRAAQHANVIAAAKSAQVSFTAYTSLLRATDSALALGDEHRATEKALAESGLAYSLLRNGWYWENYLAATDAAIESGTLYGAAGDGRVAGASRADYARAAAAVLVSDSPRAVYELAGDQPLTYADIAAQISTASGKPVVYQNLSQADYAAALAGNGLPEPVANILADADAGVATGQLDSTSTDLVDLIGRPSTPFNEVLRAAQ</sequence>
<organism evidence="2 3">
    <name type="scientific">Gordonia effusa NBRC 100432</name>
    <dbReference type="NCBI Taxonomy" id="1077974"/>
    <lineage>
        <taxon>Bacteria</taxon>
        <taxon>Bacillati</taxon>
        <taxon>Actinomycetota</taxon>
        <taxon>Actinomycetes</taxon>
        <taxon>Mycobacteriales</taxon>
        <taxon>Gordoniaceae</taxon>
        <taxon>Gordonia</taxon>
    </lineage>
</organism>
<evidence type="ECO:0000259" key="1">
    <source>
        <dbReference type="Pfam" id="PF05368"/>
    </source>
</evidence>
<dbReference type="PANTHER" id="PTHR47129">
    <property type="entry name" value="QUINONE OXIDOREDUCTASE 2"/>
    <property type="match status" value="1"/>
</dbReference>
<evidence type="ECO:0000313" key="2">
    <source>
        <dbReference type="EMBL" id="GAB18757.1"/>
    </source>
</evidence>
<dbReference type="Gene3D" id="3.90.25.10">
    <property type="entry name" value="UDP-galactose 4-epimerase, domain 1"/>
    <property type="match status" value="1"/>
</dbReference>
<dbReference type="AlphaFoldDB" id="H0R106"/>
<feature type="domain" description="NmrA-like" evidence="1">
    <location>
        <begin position="5"/>
        <end position="247"/>
    </location>
</feature>
<protein>
    <submittedName>
        <fullName evidence="2">Putative NAD(P)H--quinone oxidoreductase</fullName>
    </submittedName>
</protein>
<comment type="caution">
    <text evidence="2">The sequence shown here is derived from an EMBL/GenBank/DDBJ whole genome shotgun (WGS) entry which is preliminary data.</text>
</comment>
<dbReference type="PANTHER" id="PTHR47129:SF1">
    <property type="entry name" value="NMRA-LIKE DOMAIN-CONTAINING PROTEIN"/>
    <property type="match status" value="1"/>
</dbReference>
<keyword evidence="3" id="KW-1185">Reference proteome</keyword>
<accession>H0R106</accession>
<reference evidence="2 3" key="1">
    <citation type="submission" date="2011-12" db="EMBL/GenBank/DDBJ databases">
        <title>Whole genome shotgun sequence of Gordonia effusa NBRC 100432.</title>
        <authorList>
            <person name="Yoshida I."/>
            <person name="Takarada H."/>
            <person name="Hosoyama A."/>
            <person name="Tsuchikane K."/>
            <person name="Katsumata H."/>
            <person name="Yamazaki S."/>
            <person name="Fujita N."/>
        </authorList>
    </citation>
    <scope>NUCLEOTIDE SEQUENCE [LARGE SCALE GENOMIC DNA]</scope>
    <source>
        <strain evidence="2 3">NBRC 100432</strain>
    </source>
</reference>
<dbReference type="EMBL" id="BAEH01000063">
    <property type="protein sequence ID" value="GAB18757.1"/>
    <property type="molecule type" value="Genomic_DNA"/>
</dbReference>
<dbReference type="SUPFAM" id="SSF51735">
    <property type="entry name" value="NAD(P)-binding Rossmann-fold domains"/>
    <property type="match status" value="1"/>
</dbReference>
<dbReference type="Pfam" id="PF05368">
    <property type="entry name" value="NmrA"/>
    <property type="match status" value="1"/>
</dbReference>
<gene>
    <name evidence="2" type="ORF">GOEFS_063_00310</name>
</gene>
<name>H0R106_9ACTN</name>
<dbReference type="eggNOG" id="COG0702">
    <property type="taxonomic scope" value="Bacteria"/>
</dbReference>
<proteinExistence type="predicted"/>
<dbReference type="InterPro" id="IPR036291">
    <property type="entry name" value="NAD(P)-bd_dom_sf"/>
</dbReference>
<dbReference type="RefSeq" id="WP_007318093.1">
    <property type="nucleotide sequence ID" value="NZ_BAEH01000063.1"/>
</dbReference>
<dbReference type="InterPro" id="IPR052718">
    <property type="entry name" value="NmrA-type_oxidoreductase"/>
</dbReference>
<dbReference type="InterPro" id="IPR008030">
    <property type="entry name" value="NmrA-like"/>
</dbReference>
<dbReference type="Gene3D" id="3.40.50.720">
    <property type="entry name" value="NAD(P)-binding Rossmann-like Domain"/>
    <property type="match status" value="1"/>
</dbReference>
<dbReference type="OrthoDB" id="5510591at2"/>
<dbReference type="Proteomes" id="UP000035034">
    <property type="component" value="Unassembled WGS sequence"/>
</dbReference>
<evidence type="ECO:0000313" key="3">
    <source>
        <dbReference type="Proteomes" id="UP000035034"/>
    </source>
</evidence>